<name>A0A0E2B0R4_BACFG</name>
<sequence>MANNEKYECKTVIKELSSLDLADCSDKDVQTILNKLYEKPIAAPICDYPADTVIVRGRPISSTEQIKYKHELSYVPADKNKKYQRASTPNQTMFYGVLSDTHDTQLVGCLGEICDCLREPNPQDGDYYAIISFWLVRETISLFTIINPEATSNKSDNLKKMADELNLFMEECKDLFDKEDVTSLQKFMYQQYNKKAHTENDYWIPALFTMDLIKSEKIDGILYESAQVIDKQLDNVLCLAIKPESADKKLSFLSAVKVTITIKDGKATVKREPIDIQ</sequence>
<evidence type="ECO:0000313" key="1">
    <source>
        <dbReference type="EMBL" id="EIY96126.1"/>
    </source>
</evidence>
<dbReference type="AlphaFoldDB" id="A0A0E2B0R4"/>
<accession>A0A0E2B0R4</accession>
<evidence type="ECO:0008006" key="3">
    <source>
        <dbReference type="Google" id="ProtNLM"/>
    </source>
</evidence>
<reference evidence="1 2" key="1">
    <citation type="submission" date="2012-02" db="EMBL/GenBank/DDBJ databases">
        <title>The Genome Sequence of Bacteroides fragilis CL07T12C05.</title>
        <authorList>
            <consortium name="The Broad Institute Genome Sequencing Platform"/>
            <person name="Earl A."/>
            <person name="Ward D."/>
            <person name="Feldgarden M."/>
            <person name="Gevers D."/>
            <person name="Zitomersky N.L."/>
            <person name="Coyne M.J."/>
            <person name="Comstock L.E."/>
            <person name="Young S.K."/>
            <person name="Zeng Q."/>
            <person name="Gargeya S."/>
            <person name="Fitzgerald M."/>
            <person name="Haas B."/>
            <person name="Abouelleil A."/>
            <person name="Alvarado L."/>
            <person name="Arachchi H.M."/>
            <person name="Berlin A."/>
            <person name="Chapman S.B."/>
            <person name="Gearin G."/>
            <person name="Goldberg J."/>
            <person name="Griggs A."/>
            <person name="Gujja S."/>
            <person name="Hansen M."/>
            <person name="Heiman D."/>
            <person name="Howarth C."/>
            <person name="Larimer J."/>
            <person name="Lui A."/>
            <person name="MacDonald P.J.P."/>
            <person name="McCowen C."/>
            <person name="Montmayeur A."/>
            <person name="Murphy C."/>
            <person name="Neiman D."/>
            <person name="Pearson M."/>
            <person name="Priest M."/>
            <person name="Roberts A."/>
            <person name="Saif S."/>
            <person name="Shea T."/>
            <person name="Sisk P."/>
            <person name="Stolte C."/>
            <person name="Sykes S."/>
            <person name="Wortman J."/>
            <person name="Nusbaum C."/>
            <person name="Birren B."/>
        </authorList>
    </citation>
    <scope>NUCLEOTIDE SEQUENCE [LARGE SCALE GENOMIC DNA]</scope>
    <source>
        <strain evidence="1 2">CL07T12C05</strain>
    </source>
</reference>
<dbReference type="HOGENOM" id="CLU_1003453_0_0_10"/>
<protein>
    <recommendedName>
        <fullName evidence="3">RES domain-containing protein</fullName>
    </recommendedName>
</protein>
<organism evidence="1 2">
    <name type="scientific">Bacteroides fragilis CL07T12C05</name>
    <dbReference type="NCBI Taxonomy" id="997883"/>
    <lineage>
        <taxon>Bacteria</taxon>
        <taxon>Pseudomonadati</taxon>
        <taxon>Bacteroidota</taxon>
        <taxon>Bacteroidia</taxon>
        <taxon>Bacteroidales</taxon>
        <taxon>Bacteroidaceae</taxon>
        <taxon>Bacteroides</taxon>
    </lineage>
</organism>
<comment type="caution">
    <text evidence="1">The sequence shown here is derived from an EMBL/GenBank/DDBJ whole genome shotgun (WGS) entry which is preliminary data.</text>
</comment>
<dbReference type="PATRIC" id="fig|997883.3.peg.2111"/>
<dbReference type="EMBL" id="AGXN01000012">
    <property type="protein sequence ID" value="EIY96126.1"/>
    <property type="molecule type" value="Genomic_DNA"/>
</dbReference>
<proteinExistence type="predicted"/>
<gene>
    <name evidence="1" type="ORF">HMPREF1056_02014</name>
</gene>
<evidence type="ECO:0000313" key="2">
    <source>
        <dbReference type="Proteomes" id="UP000003879"/>
    </source>
</evidence>
<dbReference type="RefSeq" id="WP_005794537.1">
    <property type="nucleotide sequence ID" value="NZ_JH724215.1"/>
</dbReference>
<dbReference type="Proteomes" id="UP000003879">
    <property type="component" value="Unassembled WGS sequence"/>
</dbReference>